<accession>A0A318RR48</accession>
<keyword evidence="6" id="KW-0067">ATP-binding</keyword>
<dbReference type="PROSITE" id="PS50011">
    <property type="entry name" value="PROTEIN_KINASE_DOM"/>
    <property type="match status" value="1"/>
</dbReference>
<dbReference type="OrthoDB" id="5169909at2"/>
<evidence type="ECO:0000256" key="2">
    <source>
        <dbReference type="ARBA" id="ARBA00022527"/>
    </source>
</evidence>
<keyword evidence="2 10" id="KW-0723">Serine/threonine-protein kinase</keyword>
<proteinExistence type="predicted"/>
<dbReference type="SMART" id="SM00220">
    <property type="entry name" value="S_TKc"/>
    <property type="match status" value="1"/>
</dbReference>
<dbReference type="PANTHER" id="PTHR43289">
    <property type="entry name" value="MITOGEN-ACTIVATED PROTEIN KINASE KINASE KINASE 20-RELATED"/>
    <property type="match status" value="1"/>
</dbReference>
<feature type="compositionally biased region" description="Low complexity" evidence="7">
    <location>
        <begin position="392"/>
        <end position="409"/>
    </location>
</feature>
<keyword evidence="8" id="KW-0812">Transmembrane</keyword>
<dbReference type="PANTHER" id="PTHR43289:SF6">
    <property type="entry name" value="SERINE_THREONINE-PROTEIN KINASE NEKL-3"/>
    <property type="match status" value="1"/>
</dbReference>
<dbReference type="Gene3D" id="1.10.510.10">
    <property type="entry name" value="Transferase(Phosphotransferase) domain 1"/>
    <property type="match status" value="1"/>
</dbReference>
<evidence type="ECO:0000256" key="3">
    <source>
        <dbReference type="ARBA" id="ARBA00022679"/>
    </source>
</evidence>
<name>A0A318RR48_WILLI</name>
<keyword evidence="11" id="KW-1185">Reference proteome</keyword>
<dbReference type="EMBL" id="QJSP01000012">
    <property type="protein sequence ID" value="PYE14567.1"/>
    <property type="molecule type" value="Genomic_DNA"/>
</dbReference>
<keyword evidence="4" id="KW-0547">Nucleotide-binding</keyword>
<keyword evidence="5 10" id="KW-0418">Kinase</keyword>
<dbReference type="InterPro" id="IPR000719">
    <property type="entry name" value="Prot_kinase_dom"/>
</dbReference>
<dbReference type="GO" id="GO:0005524">
    <property type="term" value="F:ATP binding"/>
    <property type="evidence" value="ECO:0007669"/>
    <property type="project" value="UniProtKB-KW"/>
</dbReference>
<evidence type="ECO:0000256" key="8">
    <source>
        <dbReference type="SAM" id="Phobius"/>
    </source>
</evidence>
<evidence type="ECO:0000256" key="6">
    <source>
        <dbReference type="ARBA" id="ARBA00022840"/>
    </source>
</evidence>
<evidence type="ECO:0000256" key="1">
    <source>
        <dbReference type="ARBA" id="ARBA00012513"/>
    </source>
</evidence>
<keyword evidence="3" id="KW-0808">Transferase</keyword>
<keyword evidence="8" id="KW-1133">Transmembrane helix</keyword>
<dbReference type="AlphaFoldDB" id="A0A318RR48"/>
<keyword evidence="8" id="KW-0472">Membrane</keyword>
<sequence>MPLAPGSVFAGYRIERQLGAGGMGEVYLAQHPRLPRSDALKILPASLPGSSATSDDDYRRRFVREADLSAKLWHPNIVAVHDRGEFEGRLWISMDFVPGTDAAELLAVYPKGVRPDLALQIVTEVAAALDHAHAKGLLHRDVKPGNIMLTDATPHRVMLTDFGIARSIGDVGDITQTGLAVGTLAYAAPEQLRGQPVDARADVYALGATAGALLTGAPPGAGRDLPPAAAQVINRALAADPAQRQQTCAQFASELGAALELPPVQPAPPSGPDSTKDDHASHAPTLLGLPTTRPNTDAQPDPQQNTPTQFASTPPPTAPPSYQHESQPPARPSRTPWILGLLAVITVAALGVVAGVTFWPKEDDSDLRAAQSGSTQPTPAPGSIGPGAIEELPLSQTPAPATPPTSSLPAPAPNPADLGLATPISTPTCDGIGIVIVENATDPATNRDVIAAALQKNPGAQYLRTDRSCPSLRPVDNQGNLIYATYVVVGQGKSSVCNALPGYPNRYGKVLDTVSDPNVPIWPADC</sequence>
<evidence type="ECO:0000256" key="7">
    <source>
        <dbReference type="SAM" id="MobiDB-lite"/>
    </source>
</evidence>
<dbReference type="Proteomes" id="UP000247591">
    <property type="component" value="Unassembled WGS sequence"/>
</dbReference>
<dbReference type="EC" id="2.7.11.1" evidence="1"/>
<evidence type="ECO:0000256" key="5">
    <source>
        <dbReference type="ARBA" id="ARBA00022777"/>
    </source>
</evidence>
<organism evidence="10 11">
    <name type="scientific">Williamsia limnetica</name>
    <dbReference type="NCBI Taxonomy" id="882452"/>
    <lineage>
        <taxon>Bacteria</taxon>
        <taxon>Bacillati</taxon>
        <taxon>Actinomycetota</taxon>
        <taxon>Actinomycetes</taxon>
        <taxon>Mycobacteriales</taxon>
        <taxon>Nocardiaceae</taxon>
        <taxon>Williamsia</taxon>
    </lineage>
</organism>
<feature type="compositionally biased region" description="Polar residues" evidence="7">
    <location>
        <begin position="292"/>
        <end position="305"/>
    </location>
</feature>
<comment type="caution">
    <text evidence="10">The sequence shown here is derived from an EMBL/GenBank/DDBJ whole genome shotgun (WGS) entry which is preliminary data.</text>
</comment>
<dbReference type="GO" id="GO:0004674">
    <property type="term" value="F:protein serine/threonine kinase activity"/>
    <property type="evidence" value="ECO:0007669"/>
    <property type="project" value="UniProtKB-KW"/>
</dbReference>
<dbReference type="InterPro" id="IPR011009">
    <property type="entry name" value="Kinase-like_dom_sf"/>
</dbReference>
<dbReference type="InterPro" id="IPR008271">
    <property type="entry name" value="Ser/Thr_kinase_AS"/>
</dbReference>
<evidence type="ECO:0000313" key="10">
    <source>
        <dbReference type="EMBL" id="PYE14567.1"/>
    </source>
</evidence>
<evidence type="ECO:0000259" key="9">
    <source>
        <dbReference type="PROSITE" id="PS50011"/>
    </source>
</evidence>
<protein>
    <recommendedName>
        <fullName evidence="1">non-specific serine/threonine protein kinase</fullName>
        <ecNumber evidence="1">2.7.11.1</ecNumber>
    </recommendedName>
</protein>
<feature type="transmembrane region" description="Helical" evidence="8">
    <location>
        <begin position="337"/>
        <end position="359"/>
    </location>
</feature>
<evidence type="ECO:0000256" key="4">
    <source>
        <dbReference type="ARBA" id="ARBA00022741"/>
    </source>
</evidence>
<dbReference type="Gene3D" id="3.30.200.20">
    <property type="entry name" value="Phosphorylase Kinase, domain 1"/>
    <property type="match status" value="1"/>
</dbReference>
<dbReference type="SUPFAM" id="SSF56112">
    <property type="entry name" value="Protein kinase-like (PK-like)"/>
    <property type="match status" value="1"/>
</dbReference>
<reference evidence="10 11" key="1">
    <citation type="submission" date="2018-06" db="EMBL/GenBank/DDBJ databases">
        <title>Genomic Encyclopedia of Type Strains, Phase IV (KMG-IV): sequencing the most valuable type-strain genomes for metagenomic binning, comparative biology and taxonomic classification.</title>
        <authorList>
            <person name="Goeker M."/>
        </authorList>
    </citation>
    <scope>NUCLEOTIDE SEQUENCE [LARGE SCALE GENOMIC DNA]</scope>
    <source>
        <strain evidence="10 11">DSM 45521</strain>
    </source>
</reference>
<evidence type="ECO:0000313" key="11">
    <source>
        <dbReference type="Proteomes" id="UP000247591"/>
    </source>
</evidence>
<feature type="region of interest" description="Disordered" evidence="7">
    <location>
        <begin position="261"/>
        <end position="333"/>
    </location>
</feature>
<dbReference type="Pfam" id="PF00069">
    <property type="entry name" value="Pkinase"/>
    <property type="match status" value="1"/>
</dbReference>
<feature type="region of interest" description="Disordered" evidence="7">
    <location>
        <begin position="365"/>
        <end position="422"/>
    </location>
</feature>
<feature type="domain" description="Protein kinase" evidence="9">
    <location>
        <begin position="12"/>
        <end position="311"/>
    </location>
</feature>
<dbReference type="PROSITE" id="PS00108">
    <property type="entry name" value="PROTEIN_KINASE_ST"/>
    <property type="match status" value="1"/>
</dbReference>
<gene>
    <name evidence="10" type="ORF">DFR67_11228</name>
</gene>
<dbReference type="RefSeq" id="WP_110471222.1">
    <property type="nucleotide sequence ID" value="NZ_QJSP01000012.1"/>
</dbReference>
<dbReference type="CDD" id="cd14014">
    <property type="entry name" value="STKc_PknB_like"/>
    <property type="match status" value="1"/>
</dbReference>